<dbReference type="HOGENOM" id="CLU_3236702_0_0_11"/>
<sequence>MKTKTVMCLECSGTGRVLVQKLGFLVRKYSTCPTCKGTRRVAL</sequence>
<evidence type="ECO:0000313" key="1">
    <source>
        <dbReference type="EMBL" id="ADH66043.1"/>
    </source>
</evidence>
<dbReference type="KEGG" id="nda:Ndas_0596"/>
<reference evidence="1 2" key="1">
    <citation type="journal article" date="2010" name="Stand. Genomic Sci.">
        <title>Complete genome sequence of Nocardiopsis dassonvillei type strain (IMRU 509).</title>
        <authorList>
            <person name="Sun H."/>
            <person name="Lapidus A."/>
            <person name="Nolan M."/>
            <person name="Lucas S."/>
            <person name="Del Rio T.G."/>
            <person name="Tice H."/>
            <person name="Cheng J.F."/>
            <person name="Tapia R."/>
            <person name="Han C."/>
            <person name="Goodwin L."/>
            <person name="Pitluck S."/>
            <person name="Pagani I."/>
            <person name="Ivanova N."/>
            <person name="Mavromatis K."/>
            <person name="Mikhailova N."/>
            <person name="Pati A."/>
            <person name="Chen A."/>
            <person name="Palaniappan K."/>
            <person name="Land M."/>
            <person name="Hauser L."/>
            <person name="Chang Y.J."/>
            <person name="Jeffries C.D."/>
            <person name="Djao O.D."/>
            <person name="Rohde M."/>
            <person name="Sikorski J."/>
            <person name="Goker M."/>
            <person name="Woyke T."/>
            <person name="Bristow J."/>
            <person name="Eisen J.A."/>
            <person name="Markowitz V."/>
            <person name="Hugenholtz P."/>
            <person name="Kyrpides N.C."/>
            <person name="Klenk H.P."/>
        </authorList>
    </citation>
    <scope>NUCLEOTIDE SEQUENCE [LARGE SCALE GENOMIC DNA]</scope>
    <source>
        <strain evidence="2">ATCC 23218 / DSM 43111 / CIP 107115 / JCM 7437 / KCTC 9190 / NBRC 14626 / NCTC 10488 / NRRL B-5397 / IMRU 509</strain>
    </source>
</reference>
<name>D7AXG9_NOCDD</name>
<gene>
    <name evidence="1" type="ordered locus">Ndas_0596</name>
</gene>
<dbReference type="AlphaFoldDB" id="D7AXG9"/>
<accession>D7AXG9</accession>
<dbReference type="STRING" id="446468.Ndas_0596"/>
<keyword evidence="2" id="KW-1185">Reference proteome</keyword>
<dbReference type="Gene3D" id="6.20.20.10">
    <property type="match status" value="1"/>
</dbReference>
<dbReference type="SUPFAM" id="SSF57938">
    <property type="entry name" value="DnaJ/Hsp40 cysteine-rich domain"/>
    <property type="match status" value="1"/>
</dbReference>
<dbReference type="Proteomes" id="UP000002219">
    <property type="component" value="Chromosome 1"/>
</dbReference>
<dbReference type="EMBL" id="CP002040">
    <property type="protein sequence ID" value="ADH66043.1"/>
    <property type="molecule type" value="Genomic_DNA"/>
</dbReference>
<protein>
    <submittedName>
        <fullName evidence="1">Chaperone protein DnaJ</fullName>
    </submittedName>
</protein>
<dbReference type="InterPro" id="IPR036410">
    <property type="entry name" value="HSP_DnaJ_Cys-rich_dom_sf"/>
</dbReference>
<dbReference type="RefSeq" id="WP_013151650.1">
    <property type="nucleotide sequence ID" value="NC_014210.1"/>
</dbReference>
<dbReference type="GeneID" id="91488685"/>
<proteinExistence type="predicted"/>
<evidence type="ECO:0000313" key="2">
    <source>
        <dbReference type="Proteomes" id="UP000002219"/>
    </source>
</evidence>
<organism evidence="1 2">
    <name type="scientific">Nocardiopsis dassonvillei (strain ATCC 23218 / DSM 43111 / CIP 107115 / JCM 7437 / KCTC 9190 / NBRC 14626 / NCTC 10488 / NRRL B-5397 / IMRU 509)</name>
    <name type="common">Actinomadura dassonvillei</name>
    <dbReference type="NCBI Taxonomy" id="446468"/>
    <lineage>
        <taxon>Bacteria</taxon>
        <taxon>Bacillati</taxon>
        <taxon>Actinomycetota</taxon>
        <taxon>Actinomycetes</taxon>
        <taxon>Streptosporangiales</taxon>
        <taxon>Nocardiopsidaceae</taxon>
        <taxon>Nocardiopsis</taxon>
    </lineage>
</organism>